<dbReference type="GO" id="GO:0008170">
    <property type="term" value="F:N-methyltransferase activity"/>
    <property type="evidence" value="ECO:0007669"/>
    <property type="project" value="UniProtKB-ARBA"/>
</dbReference>
<accession>A0A848RG86</accession>
<dbReference type="AlphaFoldDB" id="A0A1U7LY29"/>
<dbReference type="PANTHER" id="PTHR47739">
    <property type="entry name" value="TRNA1(VAL) (ADENINE(37)-N6)-METHYLTRANSFERASE"/>
    <property type="match status" value="1"/>
</dbReference>
<keyword evidence="1" id="KW-0489">Methyltransferase</keyword>
<name>A0A1U7LY29_9FIRM</name>
<keyword evidence="2" id="KW-1185">Reference proteome</keyword>
<dbReference type="CDD" id="cd02440">
    <property type="entry name" value="AdoMet_MTases"/>
    <property type="match status" value="1"/>
</dbReference>
<dbReference type="InterPro" id="IPR002052">
    <property type="entry name" value="DNA_methylase_N6_adenine_CS"/>
</dbReference>
<dbReference type="STRING" id="1465756.BIV18_01595"/>
<dbReference type="InterPro" id="IPR007848">
    <property type="entry name" value="Small_mtfrase_dom"/>
</dbReference>
<dbReference type="GO" id="GO:0032259">
    <property type="term" value="P:methylation"/>
    <property type="evidence" value="ECO:0007669"/>
    <property type="project" value="UniProtKB-KW"/>
</dbReference>
<reference evidence="1 2" key="1">
    <citation type="journal article" date="2016" name="Appl. Environ. Microbiol.">
        <title>Function and Phylogeny of Bacterial Butyryl Coenzyme A:Acetate Transferases and Their Diversity in the Proximal Colon of Swine.</title>
        <authorList>
            <person name="Trachsel J."/>
            <person name="Bayles D.O."/>
            <person name="Looft T."/>
            <person name="Levine U.Y."/>
            <person name="Allen H.K."/>
        </authorList>
    </citation>
    <scope>NUCLEOTIDE SEQUENCE [LARGE SCALE GENOMIC DNA]</scope>
    <source>
        <strain evidence="1 2">35-6-1</strain>
    </source>
</reference>
<dbReference type="Gene3D" id="3.40.50.150">
    <property type="entry name" value="Vaccinia Virus protein VP39"/>
    <property type="match status" value="1"/>
</dbReference>
<accession>A0A1U7LY29</accession>
<protein>
    <submittedName>
        <fullName evidence="1">Methyltransferase</fullName>
    </submittedName>
</protein>
<dbReference type="EMBL" id="MJIH01000001">
    <property type="protein sequence ID" value="OLR64330.1"/>
    <property type="molecule type" value="Genomic_DNA"/>
</dbReference>
<dbReference type="Pfam" id="PF05175">
    <property type="entry name" value="MTS"/>
    <property type="match status" value="1"/>
</dbReference>
<keyword evidence="1" id="KW-0808">Transferase</keyword>
<dbReference type="GO" id="GO:0003676">
    <property type="term" value="F:nucleic acid binding"/>
    <property type="evidence" value="ECO:0007669"/>
    <property type="project" value="InterPro"/>
</dbReference>
<evidence type="ECO:0000313" key="2">
    <source>
        <dbReference type="Proteomes" id="UP000187166"/>
    </source>
</evidence>
<dbReference type="PANTHER" id="PTHR47739:SF1">
    <property type="entry name" value="TRNA1(VAL) (ADENINE(37)-N6)-METHYLTRANSFERASE"/>
    <property type="match status" value="1"/>
</dbReference>
<dbReference type="Proteomes" id="UP000187166">
    <property type="component" value="Unassembled WGS sequence"/>
</dbReference>
<organism evidence="1 2">
    <name type="scientific">Peptoniphilus porci</name>
    <dbReference type="NCBI Taxonomy" id="2652280"/>
    <lineage>
        <taxon>Bacteria</taxon>
        <taxon>Bacillati</taxon>
        <taxon>Bacillota</taxon>
        <taxon>Tissierellia</taxon>
        <taxon>Tissierellales</taxon>
        <taxon>Peptoniphilaceae</taxon>
        <taxon>Peptoniphilus</taxon>
    </lineage>
</organism>
<dbReference type="RefSeq" id="WP_075658974.1">
    <property type="nucleotide sequence ID" value="NZ_JABDSR010000001.1"/>
</dbReference>
<comment type="caution">
    <text evidence="1">The sequence shown here is derived from an EMBL/GenBank/DDBJ whole genome shotgun (WGS) entry which is preliminary data.</text>
</comment>
<sequence length="229" mass="26693">MKKDEVSGTNYVIFQDEEEFKYTTDALILSSFVKSGEKAIDLGCGTGILSLRVCDRFHEIHAIDKNKNVLELFKNSISYNRLGKKINLLREDIFNLRDFYSTNFFDAVIFNPPYYNFKNIKLETIDAKHFFDLDGSLYIVNYLLKNSGTLYMIYPTYRLAEVIYNINSVGLRVKNIINIHGNKNKNAKTTIIIAKKQANFGNDFRDFYIRDGSDYSDEMKRVYRNEVLL</sequence>
<dbReference type="PROSITE" id="PS00092">
    <property type="entry name" value="N6_MTASE"/>
    <property type="match status" value="1"/>
</dbReference>
<dbReference type="SUPFAM" id="SSF53335">
    <property type="entry name" value="S-adenosyl-L-methionine-dependent methyltransferases"/>
    <property type="match status" value="1"/>
</dbReference>
<dbReference type="InterPro" id="IPR050210">
    <property type="entry name" value="tRNA_Adenine-N(6)_MTase"/>
</dbReference>
<proteinExistence type="predicted"/>
<gene>
    <name evidence="1" type="ORF">BIV18_01595</name>
</gene>
<dbReference type="InterPro" id="IPR029063">
    <property type="entry name" value="SAM-dependent_MTases_sf"/>
</dbReference>
<dbReference type="GO" id="GO:0008757">
    <property type="term" value="F:S-adenosylmethionine-dependent methyltransferase activity"/>
    <property type="evidence" value="ECO:0007669"/>
    <property type="project" value="UniProtKB-ARBA"/>
</dbReference>
<evidence type="ECO:0000313" key="1">
    <source>
        <dbReference type="EMBL" id="OLR64330.1"/>
    </source>
</evidence>